<feature type="compositionally biased region" description="Basic and acidic residues" evidence="1">
    <location>
        <begin position="45"/>
        <end position="59"/>
    </location>
</feature>
<feature type="compositionally biased region" description="Polar residues" evidence="1">
    <location>
        <begin position="8"/>
        <end position="17"/>
    </location>
</feature>
<organism evidence="3">
    <name type="scientific">Morchella importuna</name>
    <dbReference type="NCBI Taxonomy" id="1174673"/>
    <lineage>
        <taxon>Eukaryota</taxon>
        <taxon>Fungi</taxon>
        <taxon>Dikarya</taxon>
        <taxon>Ascomycota</taxon>
        <taxon>Pezizomycotina</taxon>
        <taxon>Pezizomycetes</taxon>
        <taxon>Pezizales</taxon>
        <taxon>Morchellaceae</taxon>
        <taxon>Morchella</taxon>
    </lineage>
</organism>
<evidence type="ECO:0000313" key="3">
    <source>
        <dbReference type="EMBL" id="QGN66729.1"/>
    </source>
</evidence>
<gene>
    <name evidence="3" type="primary">orf107</name>
</gene>
<proteinExistence type="predicted"/>
<reference evidence="3" key="1">
    <citation type="submission" date="2019-02" db="EMBL/GenBank/DDBJ databases">
        <title>The largest mitochondrial genome of Morchella importuna (272.2 kb) among fungi reservoir of numerous mitochondrial ORFs, repeatitive sequences and nuclear genome horizontal transfer.</title>
        <authorList>
            <person name="Liu W."/>
            <person name="Bian Y."/>
        </authorList>
    </citation>
    <scope>NUCLEOTIDE SEQUENCE</scope>
</reference>
<keyword evidence="2" id="KW-0812">Transmembrane</keyword>
<keyword evidence="2" id="KW-1133">Transmembrane helix</keyword>
<dbReference type="EMBL" id="MK527108">
    <property type="protein sequence ID" value="QGN66729.1"/>
    <property type="molecule type" value="Genomic_DNA"/>
</dbReference>
<feature type="region of interest" description="Disordered" evidence="1">
    <location>
        <begin position="1"/>
        <end position="59"/>
    </location>
</feature>
<evidence type="ECO:0000256" key="2">
    <source>
        <dbReference type="SAM" id="Phobius"/>
    </source>
</evidence>
<sequence>MPKRRRPSMTQRGGLNSRQKESRSRGLNSKPDSALGSAINSPIKTEPHGIGKELPVRGEKKSGPIMSILFCWANLTFLYENIFITFFFLIFLLKKIKRKRGGPHNLG</sequence>
<accession>A0A650AGA2</accession>
<evidence type="ECO:0000256" key="1">
    <source>
        <dbReference type="SAM" id="MobiDB-lite"/>
    </source>
</evidence>
<feature type="transmembrane region" description="Helical" evidence="2">
    <location>
        <begin position="65"/>
        <end position="93"/>
    </location>
</feature>
<keyword evidence="3" id="KW-0496">Mitochondrion</keyword>
<protein>
    <submittedName>
        <fullName evidence="3">Uncharacterized protein</fullName>
    </submittedName>
</protein>
<geneLocation type="mitochondrion" evidence="3"/>
<dbReference type="RefSeq" id="YP_009722327.1">
    <property type="nucleotide sequence ID" value="NC_045397.1"/>
</dbReference>
<dbReference type="GeneID" id="42906148"/>
<dbReference type="AlphaFoldDB" id="A0A650AGA2"/>
<name>A0A650AGA2_9PEZI</name>
<keyword evidence="2" id="KW-0472">Membrane</keyword>